<feature type="transmembrane region" description="Helical" evidence="1">
    <location>
        <begin position="237"/>
        <end position="256"/>
    </location>
</feature>
<dbReference type="InterPro" id="IPR000160">
    <property type="entry name" value="GGDEF_dom"/>
</dbReference>
<evidence type="ECO:0000256" key="1">
    <source>
        <dbReference type="SAM" id="Phobius"/>
    </source>
</evidence>
<feature type="non-terminal residue" evidence="4">
    <location>
        <position position="1"/>
    </location>
</feature>
<evidence type="ECO:0000313" key="4">
    <source>
        <dbReference type="EMBL" id="MBK5932224.1"/>
    </source>
</evidence>
<dbReference type="AlphaFoldDB" id="A0AAJ0UIQ4"/>
<keyword evidence="1" id="KW-0812">Transmembrane</keyword>
<dbReference type="InterPro" id="IPR011623">
    <property type="entry name" value="7TMR_DISM_rcpt_extracell_dom1"/>
</dbReference>
<dbReference type="SUPFAM" id="SSF141868">
    <property type="entry name" value="EAL domain-like"/>
    <property type="match status" value="1"/>
</dbReference>
<dbReference type="PROSITE" id="PS50887">
    <property type="entry name" value="GGDEF"/>
    <property type="match status" value="1"/>
</dbReference>
<feature type="transmembrane region" description="Helical" evidence="1">
    <location>
        <begin position="210"/>
        <end position="230"/>
    </location>
</feature>
<protein>
    <recommendedName>
        <fullName evidence="6">EAL domain-containing protein</fullName>
    </recommendedName>
</protein>
<dbReference type="Pfam" id="PF07695">
    <property type="entry name" value="7TMR-DISM_7TM"/>
    <property type="match status" value="1"/>
</dbReference>
<dbReference type="PANTHER" id="PTHR33121:SF79">
    <property type="entry name" value="CYCLIC DI-GMP PHOSPHODIESTERASE PDED-RELATED"/>
    <property type="match status" value="1"/>
</dbReference>
<dbReference type="Gene3D" id="3.30.70.270">
    <property type="match status" value="1"/>
</dbReference>
<dbReference type="PANTHER" id="PTHR33121">
    <property type="entry name" value="CYCLIC DI-GMP PHOSPHODIESTERASE PDEF"/>
    <property type="match status" value="1"/>
</dbReference>
<dbReference type="InterPro" id="IPR043128">
    <property type="entry name" value="Rev_trsase/Diguanyl_cyclase"/>
</dbReference>
<feature type="transmembrane region" description="Helical" evidence="1">
    <location>
        <begin position="293"/>
        <end position="313"/>
    </location>
</feature>
<dbReference type="InterPro" id="IPR050706">
    <property type="entry name" value="Cyclic-di-GMP_PDE-like"/>
</dbReference>
<dbReference type="CDD" id="cd01949">
    <property type="entry name" value="GGDEF"/>
    <property type="match status" value="1"/>
</dbReference>
<dbReference type="InterPro" id="IPR029787">
    <property type="entry name" value="Nucleotide_cyclase"/>
</dbReference>
<dbReference type="Pfam" id="PF00990">
    <property type="entry name" value="GGDEF"/>
    <property type="match status" value="1"/>
</dbReference>
<evidence type="ECO:0000259" key="3">
    <source>
        <dbReference type="PROSITE" id="PS50887"/>
    </source>
</evidence>
<sequence>PISPSPRSAEDWLAHYRTLAAAAPAHCPTPRIPALDGHASKRAFILEPGAVRSASPPLIAVIKDPVVERFIVLAEDAQGCIHAQESGRFTPFAQRSLSSPFPNTRLPAALGATPAVAIVIDHQSVRPWLDLMSEARFQRLSESLWIAISMFTGMLATLFVIALLITRYQRSRLTLAYLAYIVALQGYQLQALGLGAAWLPFWPPPSAHHLLQAIAAGTAVIGLALLVIAFLRPCGRIRSIVITSVALSAGGFYLSAFDAEAYRFGAALLPLLALLVIVLLARRLRDGEPAMRWFAVGLAAALIGGGIQATAVVTQGVWLPPIAAFAFPLGNLVESLCWLIAILMRLKAENLSLQRRLIHEAHHDSLTGLHSRASMHARLVKALADAKSSAHPTSGLIYIDLGGFKRINDRFGQARGDQILRQFAAILGELGFEAEAIGRFGGDEFMVLMPGEAHWSQTEGAAATILARFREPIKIDDDSVLVRPDIGLLRISAEYQSVDEVMQDVNRALRVSKQLGGRRATPFEARMRENAEALEALKLALEDAIRTHQLDLHYQPIVMLESMSPVGFEALLRWQRPSQKSISVEQVLTVAESAGLLGALGERIIEMALAQIADWQRRGVWSPGLFLSINVCEQQLIDGRFLDDLHAGLQRHGIDACTLRLELSERSLGTDLDWSRLVLPRLLNQHILLGVDNFGAGLTSLTMLTDLQPDFIKVDRSLVAALPNLPRAQHLARIGCLFAAQVGSLAIAEGIESNTQLGTLRELGFEHGQGRLIAPPMSGAETADWLQLAARAHDQPLTERAWQMKLH</sequence>
<feature type="domain" description="GGDEF" evidence="3">
    <location>
        <begin position="392"/>
        <end position="525"/>
    </location>
</feature>
<dbReference type="NCBIfam" id="TIGR00254">
    <property type="entry name" value="GGDEF"/>
    <property type="match status" value="1"/>
</dbReference>
<dbReference type="RefSeq" id="WP_201247067.1">
    <property type="nucleotide sequence ID" value="NZ_NHSF01000082.1"/>
</dbReference>
<accession>A0AAJ0UIQ4</accession>
<dbReference type="Pfam" id="PF00563">
    <property type="entry name" value="EAL"/>
    <property type="match status" value="1"/>
</dbReference>
<dbReference type="Gene3D" id="3.20.20.450">
    <property type="entry name" value="EAL domain"/>
    <property type="match status" value="1"/>
</dbReference>
<dbReference type="CDD" id="cd01948">
    <property type="entry name" value="EAL"/>
    <property type="match status" value="1"/>
</dbReference>
<feature type="transmembrane region" description="Helical" evidence="1">
    <location>
        <begin position="262"/>
        <end position="281"/>
    </location>
</feature>
<dbReference type="InterPro" id="IPR035919">
    <property type="entry name" value="EAL_sf"/>
</dbReference>
<dbReference type="Proteomes" id="UP001296967">
    <property type="component" value="Unassembled WGS sequence"/>
</dbReference>
<keyword evidence="5" id="KW-1185">Reference proteome</keyword>
<keyword evidence="1" id="KW-1133">Transmembrane helix</keyword>
<name>A0AAJ0UIQ4_HALSE</name>
<proteinExistence type="predicted"/>
<dbReference type="GO" id="GO:0071111">
    <property type="term" value="F:cyclic-guanylate-specific phosphodiesterase activity"/>
    <property type="evidence" value="ECO:0007669"/>
    <property type="project" value="InterPro"/>
</dbReference>
<dbReference type="InterPro" id="IPR001633">
    <property type="entry name" value="EAL_dom"/>
</dbReference>
<gene>
    <name evidence="4" type="ORF">CCR82_17210</name>
</gene>
<dbReference type="SMART" id="SM00052">
    <property type="entry name" value="EAL"/>
    <property type="match status" value="1"/>
</dbReference>
<keyword evidence="1" id="KW-0472">Membrane</keyword>
<evidence type="ECO:0000259" key="2">
    <source>
        <dbReference type="PROSITE" id="PS50883"/>
    </source>
</evidence>
<feature type="transmembrane region" description="Helical" evidence="1">
    <location>
        <begin position="177"/>
        <end position="198"/>
    </location>
</feature>
<evidence type="ECO:0008006" key="6">
    <source>
        <dbReference type="Google" id="ProtNLM"/>
    </source>
</evidence>
<dbReference type="SMART" id="SM00267">
    <property type="entry name" value="GGDEF"/>
    <property type="match status" value="1"/>
</dbReference>
<reference evidence="4" key="2">
    <citation type="journal article" date="2020" name="Microorganisms">
        <title>Osmotic Adaptation and Compatible Solute Biosynthesis of Phototrophic Bacteria as Revealed from Genome Analyses.</title>
        <authorList>
            <person name="Imhoff J.F."/>
            <person name="Rahn T."/>
            <person name="Kunzel S."/>
            <person name="Keller A."/>
            <person name="Neulinger S.C."/>
        </authorList>
    </citation>
    <scope>NUCLEOTIDE SEQUENCE</scope>
    <source>
        <strain evidence="4">DSM 4395</strain>
    </source>
</reference>
<dbReference type="PROSITE" id="PS50883">
    <property type="entry name" value="EAL"/>
    <property type="match status" value="1"/>
</dbReference>
<dbReference type="EMBL" id="NHSF01000082">
    <property type="protein sequence ID" value="MBK5932224.1"/>
    <property type="molecule type" value="Genomic_DNA"/>
</dbReference>
<feature type="transmembrane region" description="Helical" evidence="1">
    <location>
        <begin position="144"/>
        <end position="165"/>
    </location>
</feature>
<feature type="domain" description="EAL" evidence="2">
    <location>
        <begin position="534"/>
        <end position="790"/>
    </location>
</feature>
<comment type="caution">
    <text evidence="4">The sequence shown here is derived from an EMBL/GenBank/DDBJ whole genome shotgun (WGS) entry which is preliminary data.</text>
</comment>
<dbReference type="SUPFAM" id="SSF55073">
    <property type="entry name" value="Nucleotide cyclase"/>
    <property type="match status" value="1"/>
</dbReference>
<evidence type="ECO:0000313" key="5">
    <source>
        <dbReference type="Proteomes" id="UP001296967"/>
    </source>
</evidence>
<reference evidence="4" key="1">
    <citation type="submission" date="2017-05" db="EMBL/GenBank/DDBJ databases">
        <authorList>
            <person name="Imhoff J.F."/>
            <person name="Rahn T."/>
            <person name="Kuenzel S."/>
            <person name="Neulinger S.C."/>
        </authorList>
    </citation>
    <scope>NUCLEOTIDE SEQUENCE</scope>
    <source>
        <strain evidence="4">DSM 4395</strain>
    </source>
</reference>
<organism evidence="4 5">
    <name type="scientific">Halochromatium salexigens</name>
    <name type="common">Chromatium salexigens</name>
    <dbReference type="NCBI Taxonomy" id="49447"/>
    <lineage>
        <taxon>Bacteria</taxon>
        <taxon>Pseudomonadati</taxon>
        <taxon>Pseudomonadota</taxon>
        <taxon>Gammaproteobacteria</taxon>
        <taxon>Chromatiales</taxon>
        <taxon>Chromatiaceae</taxon>
        <taxon>Halochromatium</taxon>
    </lineage>
</organism>
<feature type="transmembrane region" description="Helical" evidence="1">
    <location>
        <begin position="325"/>
        <end position="346"/>
    </location>
</feature>